<evidence type="ECO:0000256" key="13">
    <source>
        <dbReference type="HAMAP-Rule" id="MF_00041"/>
    </source>
</evidence>
<protein>
    <recommendedName>
        <fullName evidence="13">Cysteine--tRNA ligase</fullName>
        <ecNumber evidence="13">6.1.1.16</ecNumber>
    </recommendedName>
    <alternativeName>
        <fullName evidence="13">Cysteinyl-tRNA synthetase</fullName>
        <shortName evidence="13">CysRS</shortName>
    </alternativeName>
</protein>
<dbReference type="OrthoDB" id="9815130at2"/>
<feature type="binding site" evidence="13">
    <location>
        <position position="27"/>
    </location>
    <ligand>
        <name>Zn(2+)</name>
        <dbReference type="ChEBI" id="CHEBI:29105"/>
    </ligand>
</feature>
<dbReference type="NCBIfam" id="TIGR00435">
    <property type="entry name" value="cysS"/>
    <property type="match status" value="1"/>
</dbReference>
<sequence length="459" mass="50838">MQLYNTLNSRKEPFTPQSPDRVTMYVCGPTVYSYAHIGNYRPPVVFDTLARVLRRRFGRVDYARNITDIDDKINAAAAKEGVDISVITDRYTAAYHADLQSLGVEPTTHEPRVTKHLPQIISMIETLISAGHAYAAEGHVLFNVPSYPDYGKLSKRDTREMLAGARVEVAPYKKDPGDFVLWKPSSPELPGWDSPWGRGRPGWHIECSAMSEAVLGETIDIHGGGHDLVFPHHENEIAQSTCAHGGKTYARYWMHNGFVNVNHEKMSKSIGNVLLVKDLLQTLPGEVIRLVLLTGHYRQPLDWTDEVASDARKKLDRVYGALRDLGDVKSAEGVTAPDAFIAALEDDLNTPMALAELFDLVRAANKADNDADKARIKAQLLDAGHLLGLLQQTPAAWFATASPSSASGITPEEIEVLVAARLTARANKNWAESDRIRDELKAKGVLVEDSKDGQRWRML</sequence>
<dbReference type="Gene3D" id="3.40.50.620">
    <property type="entry name" value="HUPs"/>
    <property type="match status" value="1"/>
</dbReference>
<dbReference type="GO" id="GO:0005524">
    <property type="term" value="F:ATP binding"/>
    <property type="evidence" value="ECO:0007669"/>
    <property type="project" value="UniProtKB-UniRule"/>
</dbReference>
<keyword evidence="11 13" id="KW-0030">Aminoacyl-tRNA synthetase</keyword>
<dbReference type="SUPFAM" id="SSF52374">
    <property type="entry name" value="Nucleotidylyl transferase"/>
    <property type="match status" value="1"/>
</dbReference>
<dbReference type="InterPro" id="IPR014729">
    <property type="entry name" value="Rossmann-like_a/b/a_fold"/>
</dbReference>
<dbReference type="SUPFAM" id="SSF47323">
    <property type="entry name" value="Anticodon-binding domain of a subclass of class I aminoacyl-tRNA synthetases"/>
    <property type="match status" value="1"/>
</dbReference>
<dbReference type="PANTHER" id="PTHR10890:SF3">
    <property type="entry name" value="CYSTEINE--TRNA LIGASE, CYTOPLASMIC"/>
    <property type="match status" value="1"/>
</dbReference>
<keyword evidence="10 13" id="KW-0648">Protein biosynthesis</keyword>
<evidence type="ECO:0000313" key="16">
    <source>
        <dbReference type="Proteomes" id="UP000244248"/>
    </source>
</evidence>
<evidence type="ECO:0000256" key="6">
    <source>
        <dbReference type="ARBA" id="ARBA00022723"/>
    </source>
</evidence>
<feature type="domain" description="Cysteinyl-tRNA synthetase class Ia DALR" evidence="14">
    <location>
        <begin position="339"/>
        <end position="398"/>
    </location>
</feature>
<keyword evidence="9 13" id="KW-0067">ATP-binding</keyword>
<dbReference type="EMBL" id="QANS01000002">
    <property type="protein sequence ID" value="PTU32530.1"/>
    <property type="molecule type" value="Genomic_DNA"/>
</dbReference>
<reference evidence="15 16" key="1">
    <citation type="submission" date="2018-04" db="EMBL/GenBank/DDBJ databases">
        <title>Novel species isolated from glacier.</title>
        <authorList>
            <person name="Liu Q."/>
            <person name="Xin Y.-H."/>
        </authorList>
    </citation>
    <scope>NUCLEOTIDE SEQUENCE [LARGE SCALE GENOMIC DNA]</scope>
    <source>
        <strain evidence="15 16">GT1R17</strain>
    </source>
</reference>
<dbReference type="Gene3D" id="1.20.120.1910">
    <property type="entry name" value="Cysteine-tRNA ligase, C-terminal anti-codon recognition domain"/>
    <property type="match status" value="1"/>
</dbReference>
<evidence type="ECO:0000256" key="11">
    <source>
        <dbReference type="ARBA" id="ARBA00023146"/>
    </source>
</evidence>
<dbReference type="Pfam" id="PF09190">
    <property type="entry name" value="DALR_2"/>
    <property type="match status" value="1"/>
</dbReference>
<comment type="subunit">
    <text evidence="3 13">Monomer.</text>
</comment>
<keyword evidence="16" id="KW-1185">Reference proteome</keyword>
<dbReference type="EC" id="6.1.1.16" evidence="13"/>
<dbReference type="PRINTS" id="PR00983">
    <property type="entry name" value="TRNASYNTHCYS"/>
</dbReference>
<dbReference type="PANTHER" id="PTHR10890">
    <property type="entry name" value="CYSTEINYL-TRNA SYNTHETASE"/>
    <property type="match status" value="1"/>
</dbReference>
<evidence type="ECO:0000256" key="7">
    <source>
        <dbReference type="ARBA" id="ARBA00022741"/>
    </source>
</evidence>
<dbReference type="InterPro" id="IPR056411">
    <property type="entry name" value="CysS_C"/>
</dbReference>
<comment type="subcellular location">
    <subcellularLocation>
        <location evidence="1 13">Cytoplasm</location>
    </subcellularLocation>
</comment>
<evidence type="ECO:0000256" key="5">
    <source>
        <dbReference type="ARBA" id="ARBA00022598"/>
    </source>
</evidence>
<organism evidence="15 16">
    <name type="scientific">Stenotrophobium rhamnosiphilum</name>
    <dbReference type="NCBI Taxonomy" id="2029166"/>
    <lineage>
        <taxon>Bacteria</taxon>
        <taxon>Pseudomonadati</taxon>
        <taxon>Pseudomonadota</taxon>
        <taxon>Gammaproteobacteria</taxon>
        <taxon>Nevskiales</taxon>
        <taxon>Nevskiaceae</taxon>
        <taxon>Stenotrophobium</taxon>
    </lineage>
</organism>
<dbReference type="InterPro" id="IPR015803">
    <property type="entry name" value="Cys-tRNA-ligase"/>
</dbReference>
<dbReference type="FunFam" id="3.40.50.620:FF:000068">
    <property type="entry name" value="Cysteine--tRNA ligase"/>
    <property type="match status" value="1"/>
</dbReference>
<comment type="catalytic activity">
    <reaction evidence="12 13">
        <text>tRNA(Cys) + L-cysteine + ATP = L-cysteinyl-tRNA(Cys) + AMP + diphosphate</text>
        <dbReference type="Rhea" id="RHEA:17773"/>
        <dbReference type="Rhea" id="RHEA-COMP:9661"/>
        <dbReference type="Rhea" id="RHEA-COMP:9679"/>
        <dbReference type="ChEBI" id="CHEBI:30616"/>
        <dbReference type="ChEBI" id="CHEBI:33019"/>
        <dbReference type="ChEBI" id="CHEBI:35235"/>
        <dbReference type="ChEBI" id="CHEBI:78442"/>
        <dbReference type="ChEBI" id="CHEBI:78517"/>
        <dbReference type="ChEBI" id="CHEBI:456215"/>
        <dbReference type="EC" id="6.1.1.16"/>
    </reaction>
</comment>
<dbReference type="GO" id="GO:0008270">
    <property type="term" value="F:zinc ion binding"/>
    <property type="evidence" value="ECO:0007669"/>
    <property type="project" value="UniProtKB-UniRule"/>
</dbReference>
<keyword evidence="8 13" id="KW-0862">Zinc</keyword>
<evidence type="ECO:0000256" key="10">
    <source>
        <dbReference type="ARBA" id="ARBA00022917"/>
    </source>
</evidence>
<keyword evidence="5 13" id="KW-0436">Ligase</keyword>
<name>A0A2T5MIX9_9GAMM</name>
<dbReference type="CDD" id="cd07963">
    <property type="entry name" value="Anticodon_Ia_Cys"/>
    <property type="match status" value="1"/>
</dbReference>
<accession>A0A2T5MIX9</accession>
<evidence type="ECO:0000256" key="3">
    <source>
        <dbReference type="ARBA" id="ARBA00011245"/>
    </source>
</evidence>
<feature type="binding site" evidence="13">
    <location>
        <position position="232"/>
    </location>
    <ligand>
        <name>Zn(2+)</name>
        <dbReference type="ChEBI" id="CHEBI:29105"/>
    </ligand>
</feature>
<dbReference type="GO" id="GO:0006423">
    <property type="term" value="P:cysteinyl-tRNA aminoacylation"/>
    <property type="evidence" value="ECO:0007669"/>
    <property type="project" value="UniProtKB-UniRule"/>
</dbReference>
<feature type="binding site" evidence="13">
    <location>
        <position position="207"/>
    </location>
    <ligand>
        <name>Zn(2+)</name>
        <dbReference type="ChEBI" id="CHEBI:29105"/>
    </ligand>
</feature>
<evidence type="ECO:0000256" key="2">
    <source>
        <dbReference type="ARBA" id="ARBA00005594"/>
    </source>
</evidence>
<evidence type="ECO:0000313" key="15">
    <source>
        <dbReference type="EMBL" id="PTU32530.1"/>
    </source>
</evidence>
<feature type="short sequence motif" description="'HIGH' region" evidence="13">
    <location>
        <begin position="29"/>
        <end position="39"/>
    </location>
</feature>
<feature type="short sequence motif" description="'KMSKS' region" evidence="13">
    <location>
        <begin position="265"/>
        <end position="269"/>
    </location>
</feature>
<dbReference type="InterPro" id="IPR009080">
    <property type="entry name" value="tRNAsynth_Ia_anticodon-bd"/>
</dbReference>
<dbReference type="InterPro" id="IPR024909">
    <property type="entry name" value="Cys-tRNA/MSH_ligase"/>
</dbReference>
<proteinExistence type="inferred from homology"/>
<comment type="cofactor">
    <cofactor evidence="13">
        <name>Zn(2+)</name>
        <dbReference type="ChEBI" id="CHEBI:29105"/>
    </cofactor>
    <text evidence="13">Binds 1 zinc ion per subunit.</text>
</comment>
<evidence type="ECO:0000256" key="12">
    <source>
        <dbReference type="ARBA" id="ARBA00047398"/>
    </source>
</evidence>
<dbReference type="Pfam" id="PF01406">
    <property type="entry name" value="tRNA-synt_1e"/>
    <property type="match status" value="1"/>
</dbReference>
<keyword evidence="7 13" id="KW-0547">Nucleotide-binding</keyword>
<evidence type="ECO:0000259" key="14">
    <source>
        <dbReference type="SMART" id="SM00840"/>
    </source>
</evidence>
<feature type="binding site" evidence="13">
    <location>
        <position position="268"/>
    </location>
    <ligand>
        <name>ATP</name>
        <dbReference type="ChEBI" id="CHEBI:30616"/>
    </ligand>
</feature>
<dbReference type="CDD" id="cd00672">
    <property type="entry name" value="CysRS_core"/>
    <property type="match status" value="1"/>
</dbReference>
<keyword evidence="4 13" id="KW-0963">Cytoplasm</keyword>
<comment type="similarity">
    <text evidence="2 13">Belongs to the class-I aminoacyl-tRNA synthetase family.</text>
</comment>
<evidence type="ECO:0000256" key="4">
    <source>
        <dbReference type="ARBA" id="ARBA00022490"/>
    </source>
</evidence>
<gene>
    <name evidence="13" type="primary">cysS</name>
    <name evidence="15" type="ORF">CJD38_06250</name>
</gene>
<dbReference type="AlphaFoldDB" id="A0A2T5MIX9"/>
<dbReference type="Proteomes" id="UP000244248">
    <property type="component" value="Unassembled WGS sequence"/>
</dbReference>
<evidence type="ECO:0000256" key="9">
    <source>
        <dbReference type="ARBA" id="ARBA00022840"/>
    </source>
</evidence>
<dbReference type="InterPro" id="IPR032678">
    <property type="entry name" value="tRNA-synt_1_cat_dom"/>
</dbReference>
<dbReference type="Pfam" id="PF23493">
    <property type="entry name" value="CysS_C"/>
    <property type="match status" value="1"/>
</dbReference>
<dbReference type="SMART" id="SM00840">
    <property type="entry name" value="DALR_2"/>
    <property type="match status" value="1"/>
</dbReference>
<comment type="caution">
    <text evidence="15">The sequence shown here is derived from an EMBL/GenBank/DDBJ whole genome shotgun (WGS) entry which is preliminary data.</text>
</comment>
<dbReference type="GO" id="GO:0004817">
    <property type="term" value="F:cysteine-tRNA ligase activity"/>
    <property type="evidence" value="ECO:0007669"/>
    <property type="project" value="UniProtKB-UniRule"/>
</dbReference>
<feature type="binding site" evidence="13">
    <location>
        <position position="236"/>
    </location>
    <ligand>
        <name>Zn(2+)</name>
        <dbReference type="ChEBI" id="CHEBI:29105"/>
    </ligand>
</feature>
<dbReference type="GO" id="GO:0005829">
    <property type="term" value="C:cytosol"/>
    <property type="evidence" value="ECO:0007669"/>
    <property type="project" value="TreeGrafter"/>
</dbReference>
<evidence type="ECO:0000256" key="1">
    <source>
        <dbReference type="ARBA" id="ARBA00004496"/>
    </source>
</evidence>
<keyword evidence="6 13" id="KW-0479">Metal-binding</keyword>
<evidence type="ECO:0000256" key="8">
    <source>
        <dbReference type="ARBA" id="ARBA00022833"/>
    </source>
</evidence>
<dbReference type="InterPro" id="IPR015273">
    <property type="entry name" value="Cys-tRNA-synt_Ia_DALR"/>
</dbReference>
<dbReference type="HAMAP" id="MF_00041">
    <property type="entry name" value="Cys_tRNA_synth"/>
    <property type="match status" value="1"/>
</dbReference>